<keyword evidence="7" id="KW-0106">Calcium</keyword>
<dbReference type="GO" id="GO:0004198">
    <property type="term" value="F:calcium-dependent cysteine-type endopeptidase activity"/>
    <property type="evidence" value="ECO:0007669"/>
    <property type="project" value="InterPro"/>
</dbReference>
<dbReference type="InterPro" id="IPR022683">
    <property type="entry name" value="Calpain_III"/>
</dbReference>
<sequence>MLAPGVCMSITEARYINDGKGTLVNPEKFNKQDYQQLKQDFFKHRYRYIDDTFPPDNTSIGKVIDGVVWKRPRELVKNPNFIVSDISRFDFGQGNVGNCWFLASIGALTYQKDILNQVIDSEQNFEYGYCGIFHFRFWRFGKWVDVVIDDKLPTLQGKLIFVQSRTSNEFWPALLEKAYAKVCGSYADMDAGTLSEAMMDFTGGIHITYSLEKAPPNIWHVLLRAAKSQSMIGCTTPHGEIPGENKVAPNGLVCGHAYTVTGVTQVMSRDMPVNLVRVFNPWGFGEWEGDWSDRSSLWETVYPEERQKYLSVAIDGEFWMTVEDFCKNFNEVTICCLNLNFLDENITSVWTASFHNGRWLADITAGGHETFEKTFWMNPQYRVKIDELENDCSEYNILVSLMQKSKSGRRRFEKNLFIGFSVYEVSALLWKRGKFPASFFNTSRLVKKTTFHVDSREVMEKFRLKPGEYLIVPSTAEPKQSRSFILSILTKAKINFEEVDAEQLQRILNENLLKVTGKLNSAEFKHLWDKVTMYRDIFFHADVDHSGNLSLSELRNAMIASGLRMGDDMLCLMALRYGGSSGNISVESFISLVLRMNTMARKNFLSNTLQMLPLSFQWMQISMYT</sequence>
<keyword evidence="5 9" id="KW-0378">Hydrolase</keyword>
<keyword evidence="4" id="KW-0677">Repeat</keyword>
<organism evidence="12 13">
    <name type="scientific">Esox lucius</name>
    <name type="common">Northern pike</name>
    <dbReference type="NCBI Taxonomy" id="8010"/>
    <lineage>
        <taxon>Eukaryota</taxon>
        <taxon>Metazoa</taxon>
        <taxon>Chordata</taxon>
        <taxon>Craniata</taxon>
        <taxon>Vertebrata</taxon>
        <taxon>Euteleostomi</taxon>
        <taxon>Actinopterygii</taxon>
        <taxon>Neopterygii</taxon>
        <taxon>Teleostei</taxon>
        <taxon>Protacanthopterygii</taxon>
        <taxon>Esociformes</taxon>
        <taxon>Esocidae</taxon>
        <taxon>Esox</taxon>
    </lineage>
</organism>
<dbReference type="FunFam" id="3.90.70.10:FF:000054">
    <property type="entry name" value="Calpain 14"/>
    <property type="match status" value="1"/>
</dbReference>
<dbReference type="InterPro" id="IPR022684">
    <property type="entry name" value="Calpain_cysteine_protease"/>
</dbReference>
<dbReference type="Ensembl" id="ENSELUT00000027595.3">
    <property type="protein sequence ID" value="ENSELUP00000017865.3"/>
    <property type="gene ID" value="ENSELUG00000017491.3"/>
</dbReference>
<dbReference type="InterPro" id="IPR033883">
    <property type="entry name" value="C2_III"/>
</dbReference>
<dbReference type="InterPro" id="IPR018247">
    <property type="entry name" value="EF_Hand_1_Ca_BS"/>
</dbReference>
<dbReference type="PRINTS" id="PR00704">
    <property type="entry name" value="CALPAIN"/>
</dbReference>
<evidence type="ECO:0000259" key="11">
    <source>
        <dbReference type="PROSITE" id="PS50222"/>
    </source>
</evidence>
<feature type="domain" description="Calpain catalytic" evidence="10">
    <location>
        <begin position="47"/>
        <end position="338"/>
    </location>
</feature>
<evidence type="ECO:0000313" key="13">
    <source>
        <dbReference type="Proteomes" id="UP000265140"/>
    </source>
</evidence>
<dbReference type="PROSITE" id="PS00018">
    <property type="entry name" value="EF_HAND_1"/>
    <property type="match status" value="1"/>
</dbReference>
<dbReference type="GO" id="GO:0005509">
    <property type="term" value="F:calcium ion binding"/>
    <property type="evidence" value="ECO:0007669"/>
    <property type="project" value="InterPro"/>
</dbReference>
<evidence type="ECO:0000256" key="1">
    <source>
        <dbReference type="ARBA" id="ARBA00007623"/>
    </source>
</evidence>
<dbReference type="PROSITE" id="PS50203">
    <property type="entry name" value="CALPAIN_CAT"/>
    <property type="match status" value="1"/>
</dbReference>
<dbReference type="Pfam" id="PF00648">
    <property type="entry name" value="Peptidase_C2"/>
    <property type="match status" value="1"/>
</dbReference>
<dbReference type="GO" id="GO:0005737">
    <property type="term" value="C:cytoplasm"/>
    <property type="evidence" value="ECO:0007669"/>
    <property type="project" value="TreeGrafter"/>
</dbReference>
<feature type="active site" evidence="8 9">
    <location>
        <position position="256"/>
    </location>
</feature>
<feature type="active site" evidence="8 9">
    <location>
        <position position="280"/>
    </location>
</feature>
<proteinExistence type="inferred from homology"/>
<reference evidence="12" key="3">
    <citation type="submission" date="2025-08" db="UniProtKB">
        <authorList>
            <consortium name="Ensembl"/>
        </authorList>
    </citation>
    <scope>IDENTIFICATION</scope>
</reference>
<dbReference type="PROSITE" id="PS50222">
    <property type="entry name" value="EF_HAND_2"/>
    <property type="match status" value="1"/>
</dbReference>
<dbReference type="Bgee" id="ENSELUG00000017491">
    <property type="expression patterns" value="Expressed in nose and 6 other cell types or tissues"/>
</dbReference>
<dbReference type="Pfam" id="PF01067">
    <property type="entry name" value="Calpain_III"/>
    <property type="match status" value="1"/>
</dbReference>
<comment type="similarity">
    <text evidence="1">Belongs to the peptidase C2 family.</text>
</comment>
<dbReference type="PANTHER" id="PTHR10183">
    <property type="entry name" value="CALPAIN"/>
    <property type="match status" value="1"/>
</dbReference>
<feature type="domain" description="EF-hand" evidence="11">
    <location>
        <begin position="529"/>
        <end position="564"/>
    </location>
</feature>
<dbReference type="InterPro" id="IPR036213">
    <property type="entry name" value="Calpain_III_sf"/>
</dbReference>
<evidence type="ECO:0000256" key="4">
    <source>
        <dbReference type="ARBA" id="ARBA00022737"/>
    </source>
</evidence>
<dbReference type="InterPro" id="IPR022682">
    <property type="entry name" value="Calpain_domain_III"/>
</dbReference>
<dbReference type="Gene3D" id="2.60.120.380">
    <property type="match status" value="1"/>
</dbReference>
<keyword evidence="2 9" id="KW-0645">Protease</keyword>
<evidence type="ECO:0000256" key="3">
    <source>
        <dbReference type="ARBA" id="ARBA00022723"/>
    </source>
</evidence>
<dbReference type="Proteomes" id="UP000265140">
    <property type="component" value="Chromosome 15"/>
</dbReference>
<evidence type="ECO:0000256" key="6">
    <source>
        <dbReference type="ARBA" id="ARBA00022807"/>
    </source>
</evidence>
<dbReference type="SUPFAM" id="SSF49758">
    <property type="entry name" value="Calpain large subunit, middle domain (domain III)"/>
    <property type="match status" value="1"/>
</dbReference>
<dbReference type="AlphaFoldDB" id="A0A3P8YMN5"/>
<dbReference type="Gene3D" id="1.10.238.10">
    <property type="entry name" value="EF-hand"/>
    <property type="match status" value="1"/>
</dbReference>
<dbReference type="GO" id="GO:0006508">
    <property type="term" value="P:proteolysis"/>
    <property type="evidence" value="ECO:0007669"/>
    <property type="project" value="UniProtKB-KW"/>
</dbReference>
<dbReference type="PROSITE" id="PS00139">
    <property type="entry name" value="THIOL_PROTEASE_CYS"/>
    <property type="match status" value="1"/>
</dbReference>
<protein>
    <recommendedName>
        <fullName evidence="14">Calpain catalytic domain-containing protein</fullName>
    </recommendedName>
</protein>
<evidence type="ECO:0000259" key="10">
    <source>
        <dbReference type="PROSITE" id="PS50203"/>
    </source>
</evidence>
<keyword evidence="3" id="KW-0479">Metal-binding</keyword>
<dbReference type="SMART" id="SM00230">
    <property type="entry name" value="CysPc"/>
    <property type="match status" value="1"/>
</dbReference>
<evidence type="ECO:0000256" key="5">
    <source>
        <dbReference type="ARBA" id="ARBA00022801"/>
    </source>
</evidence>
<evidence type="ECO:0008006" key="14">
    <source>
        <dbReference type="Google" id="ProtNLM"/>
    </source>
</evidence>
<accession>A0A3P8YMN5</accession>
<reference evidence="13" key="1">
    <citation type="journal article" date="2014" name="PLoS ONE">
        <title>The genome and linkage map of the northern pike (Esox lucius): conserved synteny revealed between the salmonid sister group and the Neoteleostei.</title>
        <authorList>
            <person name="Rondeau E.B."/>
            <person name="Minkley D.R."/>
            <person name="Leong J.S."/>
            <person name="Messmer A.M."/>
            <person name="Jantzen J.R."/>
            <person name="von Schalburg K.R."/>
            <person name="Lemon C."/>
            <person name="Bird N.H."/>
            <person name="Koop B.F."/>
        </authorList>
    </citation>
    <scope>NUCLEOTIDE SEQUENCE</scope>
</reference>
<evidence type="ECO:0000256" key="7">
    <source>
        <dbReference type="ARBA" id="ARBA00022837"/>
    </source>
</evidence>
<keyword evidence="13" id="KW-1185">Reference proteome</keyword>
<reference evidence="12" key="4">
    <citation type="submission" date="2025-09" db="UniProtKB">
        <authorList>
            <consortium name="Ensembl"/>
        </authorList>
    </citation>
    <scope>IDENTIFICATION</scope>
</reference>
<feature type="active site" evidence="8 9">
    <location>
        <position position="99"/>
    </location>
</feature>
<dbReference type="PANTHER" id="PTHR10183:SF302">
    <property type="entry name" value="CALPAIN-14"/>
    <property type="match status" value="1"/>
</dbReference>
<dbReference type="InterPro" id="IPR000169">
    <property type="entry name" value="Pept_cys_AS"/>
</dbReference>
<evidence type="ECO:0000256" key="8">
    <source>
        <dbReference type="PIRSR" id="PIRSR622684-1"/>
    </source>
</evidence>
<dbReference type="SMART" id="SM00720">
    <property type="entry name" value="calpain_III"/>
    <property type="match status" value="1"/>
</dbReference>
<dbReference type="InterPro" id="IPR054069">
    <property type="entry name" value="CAPN3/13-like_C_EFh"/>
</dbReference>
<dbReference type="Pfam" id="PF21875">
    <property type="entry name" value="CAPN13-like_C_EFh"/>
    <property type="match status" value="1"/>
</dbReference>
<dbReference type="CDD" id="cd00214">
    <property type="entry name" value="Calpain_III"/>
    <property type="match status" value="1"/>
</dbReference>
<dbReference type="InterPro" id="IPR038765">
    <property type="entry name" value="Papain-like_cys_pep_sf"/>
</dbReference>
<dbReference type="InterPro" id="IPR001300">
    <property type="entry name" value="Peptidase_C2_calpain_cat"/>
</dbReference>
<dbReference type="InterPro" id="IPR011992">
    <property type="entry name" value="EF-hand-dom_pair"/>
</dbReference>
<reference evidence="12" key="2">
    <citation type="submission" date="2020-02" db="EMBL/GenBank/DDBJ databases">
        <title>Esox lucius (northern pike) genome, fEsoLuc1, primary haplotype.</title>
        <authorList>
            <person name="Myers G."/>
            <person name="Karagic N."/>
            <person name="Meyer A."/>
            <person name="Pippel M."/>
            <person name="Reichard M."/>
            <person name="Winkler S."/>
            <person name="Tracey A."/>
            <person name="Sims Y."/>
            <person name="Howe K."/>
            <person name="Rhie A."/>
            <person name="Formenti G."/>
            <person name="Durbin R."/>
            <person name="Fedrigo O."/>
            <person name="Jarvis E.D."/>
        </authorList>
    </citation>
    <scope>NUCLEOTIDE SEQUENCE [LARGE SCALE GENOMIC DNA]</scope>
</reference>
<dbReference type="CDD" id="cd00044">
    <property type="entry name" value="CysPc"/>
    <property type="match status" value="1"/>
</dbReference>
<dbReference type="SUPFAM" id="SSF54001">
    <property type="entry name" value="Cysteine proteinases"/>
    <property type="match status" value="1"/>
</dbReference>
<dbReference type="GeneTree" id="ENSGT00940000160421"/>
<evidence type="ECO:0000256" key="9">
    <source>
        <dbReference type="PROSITE-ProRule" id="PRU00239"/>
    </source>
</evidence>
<evidence type="ECO:0000256" key="2">
    <source>
        <dbReference type="ARBA" id="ARBA00022670"/>
    </source>
</evidence>
<dbReference type="InterPro" id="IPR002048">
    <property type="entry name" value="EF_hand_dom"/>
</dbReference>
<evidence type="ECO:0000313" key="12">
    <source>
        <dbReference type="Ensembl" id="ENSELUP00000017865.3"/>
    </source>
</evidence>
<keyword evidence="6 9" id="KW-0788">Thiol protease</keyword>
<dbReference type="SUPFAM" id="SSF47473">
    <property type="entry name" value="EF-hand"/>
    <property type="match status" value="1"/>
</dbReference>
<name>A0A3P8YMN5_ESOLU</name>
<dbReference type="Gene3D" id="3.90.70.10">
    <property type="entry name" value="Cysteine proteinases"/>
    <property type="match status" value="1"/>
</dbReference>